<protein>
    <submittedName>
        <fullName evidence="2">Uncharacterized protein</fullName>
    </submittedName>
</protein>
<proteinExistence type="predicted"/>
<organism evidence="2 3">
    <name type="scientific">Caerostris darwini</name>
    <dbReference type="NCBI Taxonomy" id="1538125"/>
    <lineage>
        <taxon>Eukaryota</taxon>
        <taxon>Metazoa</taxon>
        <taxon>Ecdysozoa</taxon>
        <taxon>Arthropoda</taxon>
        <taxon>Chelicerata</taxon>
        <taxon>Arachnida</taxon>
        <taxon>Araneae</taxon>
        <taxon>Araneomorphae</taxon>
        <taxon>Entelegynae</taxon>
        <taxon>Araneoidea</taxon>
        <taxon>Araneidae</taxon>
        <taxon>Caerostris</taxon>
    </lineage>
</organism>
<dbReference type="Proteomes" id="UP001054837">
    <property type="component" value="Unassembled WGS sequence"/>
</dbReference>
<evidence type="ECO:0000313" key="2">
    <source>
        <dbReference type="EMBL" id="GIX67313.1"/>
    </source>
</evidence>
<comment type="caution">
    <text evidence="2">The sequence shown here is derived from an EMBL/GenBank/DDBJ whole genome shotgun (WGS) entry which is preliminary data.</text>
</comment>
<name>A0AAV4M4R1_9ARAC</name>
<reference evidence="2 3" key="1">
    <citation type="submission" date="2021-06" db="EMBL/GenBank/DDBJ databases">
        <title>Caerostris darwini draft genome.</title>
        <authorList>
            <person name="Kono N."/>
            <person name="Arakawa K."/>
        </authorList>
    </citation>
    <scope>NUCLEOTIDE SEQUENCE [LARGE SCALE GENOMIC DNA]</scope>
</reference>
<dbReference type="AlphaFoldDB" id="A0AAV4M4R1"/>
<evidence type="ECO:0000313" key="3">
    <source>
        <dbReference type="Proteomes" id="UP001054837"/>
    </source>
</evidence>
<dbReference type="EMBL" id="BPLQ01000082">
    <property type="protein sequence ID" value="GIX67313.1"/>
    <property type="molecule type" value="Genomic_DNA"/>
</dbReference>
<feature type="region of interest" description="Disordered" evidence="1">
    <location>
        <begin position="28"/>
        <end position="51"/>
    </location>
</feature>
<keyword evidence="3" id="KW-1185">Reference proteome</keyword>
<accession>A0AAV4M4R1</accession>
<gene>
    <name evidence="2" type="ORF">CDAR_10331</name>
</gene>
<evidence type="ECO:0000256" key="1">
    <source>
        <dbReference type="SAM" id="MobiDB-lite"/>
    </source>
</evidence>
<sequence length="119" mass="13420">MHVCTHDNPRNIRAHVKSTAFHHKIPPVRLQPIPQADRKSSGARDPLIPLNPCITNPRMKDDPQWVGICKLPGPRHGGANHIYLGNTGTEMVPRFIFALRETPPIRRCHNKLLSRGFGE</sequence>